<dbReference type="PANTHER" id="PTHR30381">
    <property type="entry name" value="FLAGELLAR P-RING PERIPLASMIC PROTEIN FLGI"/>
    <property type="match status" value="1"/>
</dbReference>
<evidence type="ECO:0000256" key="6">
    <source>
        <dbReference type="ARBA" id="ARBA00023143"/>
    </source>
</evidence>
<keyword evidence="9" id="KW-0966">Cell projection</keyword>
<keyword evidence="6 8" id="KW-0975">Bacterial flagellum</keyword>
<keyword evidence="9" id="KW-0282">Flagellum</keyword>
<name>A0A5A7MZR4_9PROT</name>
<dbReference type="GO" id="GO:0009428">
    <property type="term" value="C:bacterial-type flagellum basal body, distal rod, P ring"/>
    <property type="evidence" value="ECO:0007669"/>
    <property type="project" value="InterPro"/>
</dbReference>
<dbReference type="GO" id="GO:0071973">
    <property type="term" value="P:bacterial-type flagellum-dependent cell motility"/>
    <property type="evidence" value="ECO:0007669"/>
    <property type="project" value="InterPro"/>
</dbReference>
<dbReference type="PANTHER" id="PTHR30381:SF0">
    <property type="entry name" value="FLAGELLAR P-RING PROTEIN"/>
    <property type="match status" value="1"/>
</dbReference>
<comment type="subcellular location">
    <subcellularLocation>
        <location evidence="2 8">Bacterial flagellum basal body</location>
    </subcellularLocation>
</comment>
<keyword evidence="9" id="KW-0969">Cilium</keyword>
<dbReference type="HAMAP" id="MF_00416">
    <property type="entry name" value="FlgI"/>
    <property type="match status" value="1"/>
</dbReference>
<keyword evidence="4" id="KW-0732">Signal</keyword>
<gene>
    <name evidence="9" type="primary">flgI1</name>
    <name evidence="8" type="synonym">flgI</name>
    <name evidence="9" type="ORF">JCM17845_21160</name>
</gene>
<dbReference type="NCBIfam" id="NF003676">
    <property type="entry name" value="PRK05303.1"/>
    <property type="match status" value="1"/>
</dbReference>
<reference evidence="9 10" key="1">
    <citation type="submission" date="2019-09" db="EMBL/GenBank/DDBJ databases">
        <title>NBRP : Genome information of microbial organism related human and environment.</title>
        <authorList>
            <person name="Hattori M."/>
            <person name="Oshima K."/>
            <person name="Inaba H."/>
            <person name="Suda W."/>
            <person name="Sakamoto M."/>
            <person name="Iino T."/>
            <person name="Kitahara M."/>
            <person name="Oshida Y."/>
            <person name="Iida T."/>
            <person name="Kudo T."/>
            <person name="Itoh T."/>
            <person name="Ohkuma M."/>
        </authorList>
    </citation>
    <scope>NUCLEOTIDE SEQUENCE [LARGE SCALE GENOMIC DNA]</scope>
    <source>
        <strain evidence="9 10">Mie-1</strain>
    </source>
</reference>
<evidence type="ECO:0000256" key="8">
    <source>
        <dbReference type="HAMAP-Rule" id="MF_00416"/>
    </source>
</evidence>
<dbReference type="GO" id="GO:0005198">
    <property type="term" value="F:structural molecule activity"/>
    <property type="evidence" value="ECO:0007669"/>
    <property type="project" value="InterPro"/>
</dbReference>
<evidence type="ECO:0000256" key="3">
    <source>
        <dbReference type="ARBA" id="ARBA00019515"/>
    </source>
</evidence>
<organism evidence="9 10">
    <name type="scientific">Iodidimonas gelatinilytica</name>
    <dbReference type="NCBI Taxonomy" id="1236966"/>
    <lineage>
        <taxon>Bacteria</taxon>
        <taxon>Pseudomonadati</taxon>
        <taxon>Pseudomonadota</taxon>
        <taxon>Alphaproteobacteria</taxon>
        <taxon>Iodidimonadales</taxon>
        <taxon>Iodidimonadaceae</taxon>
        <taxon>Iodidimonas</taxon>
    </lineage>
</organism>
<dbReference type="PRINTS" id="PR01010">
    <property type="entry name" value="FLGPRINGFLGI"/>
</dbReference>
<dbReference type="GO" id="GO:0030288">
    <property type="term" value="C:outer membrane-bounded periplasmic space"/>
    <property type="evidence" value="ECO:0007669"/>
    <property type="project" value="InterPro"/>
</dbReference>
<proteinExistence type="inferred from homology"/>
<evidence type="ECO:0000256" key="1">
    <source>
        <dbReference type="ARBA" id="ARBA00002591"/>
    </source>
</evidence>
<evidence type="ECO:0000256" key="7">
    <source>
        <dbReference type="ARBA" id="ARBA00032344"/>
    </source>
</evidence>
<keyword evidence="5" id="KW-0574">Periplasm</keyword>
<evidence type="ECO:0000256" key="2">
    <source>
        <dbReference type="ARBA" id="ARBA00004117"/>
    </source>
</evidence>
<comment type="similarity">
    <text evidence="8">Belongs to the FlgI family.</text>
</comment>
<protein>
    <recommendedName>
        <fullName evidence="3 8">Flagellar P-ring protein</fullName>
    </recommendedName>
    <alternativeName>
        <fullName evidence="7 8">Basal body P-ring protein</fullName>
    </alternativeName>
</protein>
<dbReference type="AlphaFoldDB" id="A0A5A7MZR4"/>
<dbReference type="EMBL" id="BKCM01000010">
    <property type="protein sequence ID" value="GER01493.1"/>
    <property type="molecule type" value="Genomic_DNA"/>
</dbReference>
<evidence type="ECO:0000256" key="4">
    <source>
        <dbReference type="ARBA" id="ARBA00022729"/>
    </source>
</evidence>
<comment type="caution">
    <text evidence="9">The sequence shown here is derived from an EMBL/GenBank/DDBJ whole genome shotgun (WGS) entry which is preliminary data.</text>
</comment>
<comment type="subunit">
    <text evidence="8">The basal body constitutes a major portion of the flagellar organelle and consists of four rings (L,P,S, and M) mounted on a central rod.</text>
</comment>
<comment type="function">
    <text evidence="1 8">Assembles around the rod to form the L-ring and probably protects the motor/basal body from shearing forces during rotation.</text>
</comment>
<evidence type="ECO:0000313" key="9">
    <source>
        <dbReference type="EMBL" id="GER01493.1"/>
    </source>
</evidence>
<evidence type="ECO:0000256" key="5">
    <source>
        <dbReference type="ARBA" id="ARBA00022764"/>
    </source>
</evidence>
<dbReference type="InterPro" id="IPR001782">
    <property type="entry name" value="Flag_FlgI"/>
</dbReference>
<keyword evidence="10" id="KW-1185">Reference proteome</keyword>
<sequence>MFTLRTSIISGFTRILALYGLCASLVLSLGVSQPVNAASRLKDLVSVEGVRENQLVGYGLVVGLNGTGDTLRNAPFTQQSIESMLERLGVNTRDAANMVTDNVAAVIVTADLPAFSRPGNRIDVQVSTMGDAEDLRGGVLMVTPLLGADGEVYAVAQGPIAVAGFAATGAAANITQGVPTSGRIASGAIVEREVPFEFASMQQVNLSLKNPDFTTAKRIATTINNAIGSNVAQMIDPSTVQLVRPAGFDAPLIQMVTDVEQLTVEPDTPAKVVIDDRSGIIVMGANVRVSTVAIAQGNLTIRISETPVASQPNPFSDQGDTVVLPRTNIEVDTESENRLALVENSVTLQDLVNGLNALGIGPRDMISILQAIKAAGALQADIEVM</sequence>
<evidence type="ECO:0000313" key="10">
    <source>
        <dbReference type="Proteomes" id="UP000325187"/>
    </source>
</evidence>
<accession>A0A5A7MZR4</accession>
<dbReference type="Proteomes" id="UP000325187">
    <property type="component" value="Unassembled WGS sequence"/>
</dbReference>
<dbReference type="Pfam" id="PF02119">
    <property type="entry name" value="FlgI"/>
    <property type="match status" value="1"/>
</dbReference>